<evidence type="ECO:0000313" key="1">
    <source>
        <dbReference type="EMBL" id="MFC6237777.1"/>
    </source>
</evidence>
<keyword evidence="2" id="KW-1185">Reference proteome</keyword>
<dbReference type="SUPFAM" id="SSF159238">
    <property type="entry name" value="SO1590-like"/>
    <property type="match status" value="1"/>
</dbReference>
<dbReference type="RefSeq" id="WP_386765391.1">
    <property type="nucleotide sequence ID" value="NZ_JBHSTI010000008.1"/>
</dbReference>
<dbReference type="Pfam" id="PF11528">
    <property type="entry name" value="DUF3224"/>
    <property type="match status" value="1"/>
</dbReference>
<dbReference type="Proteomes" id="UP001596138">
    <property type="component" value="Unassembled WGS sequence"/>
</dbReference>
<dbReference type="Gene3D" id="2.40.350.10">
    <property type="entry name" value="SO1590-like"/>
    <property type="match status" value="1"/>
</dbReference>
<accession>A0ABW1T0G6</accession>
<reference evidence="2" key="1">
    <citation type="journal article" date="2019" name="Int. J. Syst. Evol. Microbiol.">
        <title>The Global Catalogue of Microorganisms (GCM) 10K type strain sequencing project: providing services to taxonomists for standard genome sequencing and annotation.</title>
        <authorList>
            <consortium name="The Broad Institute Genomics Platform"/>
            <consortium name="The Broad Institute Genome Sequencing Center for Infectious Disease"/>
            <person name="Wu L."/>
            <person name="Ma J."/>
        </authorList>
    </citation>
    <scope>NUCLEOTIDE SEQUENCE [LARGE SCALE GENOMIC DNA]</scope>
    <source>
        <strain evidence="2">CGMCC 4.7317</strain>
    </source>
</reference>
<dbReference type="EMBL" id="JBHSTI010000008">
    <property type="protein sequence ID" value="MFC6237777.1"/>
    <property type="molecule type" value="Genomic_DNA"/>
</dbReference>
<protein>
    <submittedName>
        <fullName evidence="1">DUF3224 domain-containing protein</fullName>
    </submittedName>
</protein>
<name>A0ABW1T0G6_9ACTN</name>
<dbReference type="InterPro" id="IPR021607">
    <property type="entry name" value="DUF3224"/>
</dbReference>
<evidence type="ECO:0000313" key="2">
    <source>
        <dbReference type="Proteomes" id="UP001596138"/>
    </source>
</evidence>
<comment type="caution">
    <text evidence="1">The sequence shown here is derived from an EMBL/GenBank/DDBJ whole genome shotgun (WGS) entry which is preliminary data.</text>
</comment>
<gene>
    <name evidence="1" type="ORF">ACFQGU_07795</name>
</gene>
<dbReference type="InterPro" id="IPR023159">
    <property type="entry name" value="SO1590-like_sf"/>
</dbReference>
<sequence length="129" mass="13144">MPSIRAPFIITARPAEDAEVTELPAVGRTTFDKVFAGGAIEGTSVVHFVSTAAESGPLAYVALERVEGTLDGRAGAFVLQHAGAIVDGVPSLDLSVVVGSGTRDLVGLTGSGTIEHTEAGAHLDLDYAL</sequence>
<proteinExistence type="predicted"/>
<organism evidence="1 2">
    <name type="scientific">Longivirga aurantiaca</name>
    <dbReference type="NCBI Taxonomy" id="1837743"/>
    <lineage>
        <taxon>Bacteria</taxon>
        <taxon>Bacillati</taxon>
        <taxon>Actinomycetota</taxon>
        <taxon>Actinomycetes</taxon>
        <taxon>Sporichthyales</taxon>
        <taxon>Sporichthyaceae</taxon>
        <taxon>Longivirga</taxon>
    </lineage>
</organism>